<dbReference type="Proteomes" id="UP000618795">
    <property type="component" value="Unassembled WGS sequence"/>
</dbReference>
<name>A0A918ICW1_9ACTN</name>
<proteinExistence type="predicted"/>
<feature type="region of interest" description="Disordered" evidence="1">
    <location>
        <begin position="826"/>
        <end position="880"/>
    </location>
</feature>
<feature type="region of interest" description="Disordered" evidence="1">
    <location>
        <begin position="601"/>
        <end position="643"/>
    </location>
</feature>
<dbReference type="AlphaFoldDB" id="A0A918ICW1"/>
<gene>
    <name evidence="2" type="ORF">GCM10010260_39030</name>
</gene>
<dbReference type="EMBL" id="BMTD01000008">
    <property type="protein sequence ID" value="GGU99037.1"/>
    <property type="molecule type" value="Genomic_DNA"/>
</dbReference>
<evidence type="ECO:0000256" key="1">
    <source>
        <dbReference type="SAM" id="MobiDB-lite"/>
    </source>
</evidence>
<comment type="caution">
    <text evidence="2">The sequence shown here is derived from an EMBL/GenBank/DDBJ whole genome shotgun (WGS) entry which is preliminary data.</text>
</comment>
<feature type="region of interest" description="Disordered" evidence="1">
    <location>
        <begin position="547"/>
        <end position="571"/>
    </location>
</feature>
<dbReference type="InterPro" id="IPR027417">
    <property type="entry name" value="P-loop_NTPase"/>
</dbReference>
<organism evidence="2 3">
    <name type="scientific">Streptomyces filipinensis</name>
    <dbReference type="NCBI Taxonomy" id="66887"/>
    <lineage>
        <taxon>Bacteria</taxon>
        <taxon>Bacillati</taxon>
        <taxon>Actinomycetota</taxon>
        <taxon>Actinomycetes</taxon>
        <taxon>Kitasatosporales</taxon>
        <taxon>Streptomycetaceae</taxon>
        <taxon>Streptomyces</taxon>
    </lineage>
</organism>
<dbReference type="SUPFAM" id="SSF52540">
    <property type="entry name" value="P-loop containing nucleoside triphosphate hydrolases"/>
    <property type="match status" value="1"/>
</dbReference>
<dbReference type="Gene3D" id="3.40.50.300">
    <property type="entry name" value="P-loop containing nucleotide triphosphate hydrolases"/>
    <property type="match status" value="1"/>
</dbReference>
<dbReference type="CDD" id="cd00882">
    <property type="entry name" value="Ras_like_GTPase"/>
    <property type="match status" value="1"/>
</dbReference>
<evidence type="ECO:0008006" key="4">
    <source>
        <dbReference type="Google" id="ProtNLM"/>
    </source>
</evidence>
<accession>A0A918ICW1</accession>
<reference evidence="2" key="2">
    <citation type="submission" date="2020-09" db="EMBL/GenBank/DDBJ databases">
        <authorList>
            <person name="Sun Q."/>
            <person name="Ohkuma M."/>
        </authorList>
    </citation>
    <scope>NUCLEOTIDE SEQUENCE</scope>
    <source>
        <strain evidence="2">JCM 4369</strain>
    </source>
</reference>
<protein>
    <recommendedName>
        <fullName evidence="4">Dynamin family protein</fullName>
    </recommendedName>
</protein>
<evidence type="ECO:0000313" key="2">
    <source>
        <dbReference type="EMBL" id="GGU99037.1"/>
    </source>
</evidence>
<reference evidence="2" key="1">
    <citation type="journal article" date="2014" name="Int. J. Syst. Evol. Microbiol.">
        <title>Complete genome sequence of Corynebacterium casei LMG S-19264T (=DSM 44701T), isolated from a smear-ripened cheese.</title>
        <authorList>
            <consortium name="US DOE Joint Genome Institute (JGI-PGF)"/>
            <person name="Walter F."/>
            <person name="Albersmeier A."/>
            <person name="Kalinowski J."/>
            <person name="Ruckert C."/>
        </authorList>
    </citation>
    <scope>NUCLEOTIDE SEQUENCE</scope>
    <source>
        <strain evidence="2">JCM 4369</strain>
    </source>
</reference>
<sequence length="880" mass="96890">MLQDQEIPDTPECHAARARVAETAQEMLDRVDSPVTIGVVGEYSVGKSLLLGTLLGCPDLLPVEERPTTGNITVLSLTAGEPGSPTRAADTTEIRYLSEAQLSRCVEDILSTLITTLDRRHPALGAGAALAGYDPVTDPRGWAPFDSWYPCLWPTPAGASPPPVPPELIDDAHRDTVVELCRIRDALLSQRGQYSVLGHRALVARKIVNEALKLPPAKVTPKTPPKFNLQPFNSENIESDKDALSRSFPLIERVVQKVTVSPDHWALGGLLAEHPVQLLDFPGIGAAGSYGRDKSLSRRALVDVHTILLVVLSSRPESKGASEFWDMLLEDGRSADALGQAALVAANVFDRTHLPSLAALPGTALTVPDLLRHADELNGIHVYGSKFVRGRQDGIVVTSAVPAIRAYELSYTLLSEETRERVRAAMAKLPPPGERPWEPIAARLESTDPGNPWTPRLRAYDNDGGIDHLRHAIEDHVRRNGVGQKLERAERSRRKLDAALLTLRRQVYRAAAGGNAAYREIAETFAELRFLLDIRVRPALHALRRPDRLDGGGFEVPTHGDGEGATRPAAPPGLAETAAAVHRAVFQWKEWHHLLERADRDPQHLVTKSGPATSESGMRIDYPGFGDATGADGAAGDEDPAEDSSDAFIEHFQHTVEEWGSNGREALREWCQDWAAHWQQEFAPLREWFADPGTSPLLIELYSRRRGGTAKARRQLGDLWTCLNPEKAIERIMPALDHRKWDKAELEGHFPARPHHALAWHHLMRDLEEHIEERERHPLRIVELRQHTAVAAARTVTDLLDELLGAVTDKLVPLYDLASAALLDESDIVPPRQEPPDDGHGSPSLFHGPSGVSPDDRDDGTQPPHDEQPIDRLISTWSVD</sequence>
<evidence type="ECO:0000313" key="3">
    <source>
        <dbReference type="Proteomes" id="UP000618795"/>
    </source>
</evidence>
<keyword evidence="3" id="KW-1185">Reference proteome</keyword>
<feature type="compositionally biased region" description="Low complexity" evidence="1">
    <location>
        <begin position="623"/>
        <end position="634"/>
    </location>
</feature>